<name>A0A084F1I6_9BACT</name>
<sequence length="196" mass="23203">MNYIEKIKAKLKQSNGIITSKEIKDLNIPTIYLSRMLKKQELNKLCRGVYIDKNADYDEFYFFSLRFSVPIFSYVSALYFHELTDIIPNEMEVTVYKGYNAHSLNDNVIVHYVNKDIYDLGITIKETPFGNTIRVYDLERTVCDFIKNRDQIEAELFSTTINRYARSKNKNLDKLYEYSKKMKIVKEIIEIMQIVL</sequence>
<feature type="domain" description="AbiEi antitoxin N-terminal" evidence="1">
    <location>
        <begin position="6"/>
        <end position="50"/>
    </location>
</feature>
<keyword evidence="3" id="KW-1185">Reference proteome</keyword>
<dbReference type="OrthoDB" id="9801429at2"/>
<reference evidence="2 3" key="1">
    <citation type="submission" date="2014-02" db="EMBL/GenBank/DDBJ databases">
        <title>Genome sequence of Ureaplasma diversum strain 246.</title>
        <authorList>
            <person name="Sirand-Pugnet P."/>
            <person name="Breton M."/>
            <person name="Dordet-Frisoni E."/>
            <person name="Baranowski E."/>
            <person name="Barre A."/>
            <person name="Couture C."/>
            <person name="Dupuy V."/>
            <person name="Gaurivaud P."/>
            <person name="Jacob D."/>
            <person name="Lemaitre C."/>
            <person name="Manso-Silvan L."/>
            <person name="Nikolski M."/>
            <person name="Nouvel L.-X."/>
            <person name="Poumarat F."/>
            <person name="Tardy F."/>
            <person name="Thebault P."/>
            <person name="Theil S."/>
            <person name="Citti C."/>
            <person name="Thiaucourt F."/>
            <person name="Blanchard A."/>
        </authorList>
    </citation>
    <scope>NUCLEOTIDE SEQUENCE [LARGE SCALE GENOMIC DNA]</scope>
    <source>
        <strain evidence="2 3">NCTC 246</strain>
    </source>
</reference>
<comment type="caution">
    <text evidence="2">The sequence shown here is derived from an EMBL/GenBank/DDBJ whole genome shotgun (WGS) entry which is preliminary data.</text>
</comment>
<dbReference type="RefSeq" id="WP_038101768.1">
    <property type="nucleotide sequence ID" value="NZ_JFDP01000013.1"/>
</dbReference>
<dbReference type="Pfam" id="PF13338">
    <property type="entry name" value="AbiEi_4"/>
    <property type="match status" value="1"/>
</dbReference>
<accession>A0A084F1I6</accession>
<evidence type="ECO:0000313" key="3">
    <source>
        <dbReference type="Proteomes" id="UP000028537"/>
    </source>
</evidence>
<dbReference type="Proteomes" id="UP000028537">
    <property type="component" value="Unassembled WGS sequence"/>
</dbReference>
<organism evidence="2 3">
    <name type="scientific">Ureaplasma diversum NCTC 246</name>
    <dbReference type="NCBI Taxonomy" id="1188241"/>
    <lineage>
        <taxon>Bacteria</taxon>
        <taxon>Bacillati</taxon>
        <taxon>Mycoplasmatota</taxon>
        <taxon>Mycoplasmoidales</taxon>
        <taxon>Mycoplasmoidaceae</taxon>
        <taxon>Ureaplasma</taxon>
    </lineage>
</organism>
<gene>
    <name evidence="2" type="ORF">UDIV_0970</name>
</gene>
<dbReference type="AlphaFoldDB" id="A0A084F1I6"/>
<protein>
    <recommendedName>
        <fullName evidence="1">AbiEi antitoxin N-terminal domain-containing protein</fullName>
    </recommendedName>
</protein>
<evidence type="ECO:0000259" key="1">
    <source>
        <dbReference type="Pfam" id="PF13338"/>
    </source>
</evidence>
<dbReference type="EMBL" id="JFDP01000013">
    <property type="protein sequence ID" value="KEZ24078.1"/>
    <property type="molecule type" value="Genomic_DNA"/>
</dbReference>
<evidence type="ECO:0000313" key="2">
    <source>
        <dbReference type="EMBL" id="KEZ24078.1"/>
    </source>
</evidence>
<dbReference type="InterPro" id="IPR025159">
    <property type="entry name" value="AbiEi_N"/>
</dbReference>
<proteinExistence type="predicted"/>
<dbReference type="eggNOG" id="COG5340">
    <property type="taxonomic scope" value="Bacteria"/>
</dbReference>